<dbReference type="STRING" id="47312.SAMN04489765_0130"/>
<evidence type="ECO:0000313" key="1">
    <source>
        <dbReference type="EMBL" id="SDQ36647.1"/>
    </source>
</evidence>
<evidence type="ECO:0000313" key="2">
    <source>
        <dbReference type="Proteomes" id="UP000183053"/>
    </source>
</evidence>
<dbReference type="EMBL" id="FNLF01000002">
    <property type="protein sequence ID" value="SDQ36647.1"/>
    <property type="molecule type" value="Genomic_DNA"/>
</dbReference>
<organism evidence="1 2">
    <name type="scientific">Tsukamurella pulmonis</name>
    <dbReference type="NCBI Taxonomy" id="47312"/>
    <lineage>
        <taxon>Bacteria</taxon>
        <taxon>Bacillati</taxon>
        <taxon>Actinomycetota</taxon>
        <taxon>Actinomycetes</taxon>
        <taxon>Mycobacteriales</taxon>
        <taxon>Tsukamurellaceae</taxon>
        <taxon>Tsukamurella</taxon>
    </lineage>
</organism>
<protein>
    <submittedName>
        <fullName evidence="1">Uncharacterized protein</fullName>
    </submittedName>
</protein>
<keyword evidence="2" id="KW-1185">Reference proteome</keyword>
<reference evidence="2" key="1">
    <citation type="submission" date="2016-10" db="EMBL/GenBank/DDBJ databases">
        <authorList>
            <person name="Varghese N."/>
            <person name="Submissions S."/>
        </authorList>
    </citation>
    <scope>NUCLEOTIDE SEQUENCE [LARGE SCALE GENOMIC DNA]</scope>
    <source>
        <strain evidence="2">DSM 44142</strain>
    </source>
</reference>
<sequence>MTVHPLMRTDARAAFLSDLWDLAVRSIGSWALEVESTPAPSMTIVTWAEGDEVEYKVDQPLIARALNWIATGSFAALHPSDRHALLTARRLDSVDDLNRRQVSTLIQLGLWREVRYPDAN</sequence>
<dbReference type="Proteomes" id="UP000183053">
    <property type="component" value="Unassembled WGS sequence"/>
</dbReference>
<dbReference type="AlphaFoldDB" id="A0A1H1AAH3"/>
<accession>A0A1H1AAH3</accession>
<name>A0A1H1AAH3_9ACTN</name>
<dbReference type="RefSeq" id="WP_068563714.1">
    <property type="nucleotide sequence ID" value="NZ_FNLF01000002.1"/>
</dbReference>
<proteinExistence type="predicted"/>
<gene>
    <name evidence="1" type="ORF">SAMN04489765_0130</name>
</gene>